<dbReference type="EMBL" id="JGCY01000356">
    <property type="protein sequence ID" value="EXY73526.1"/>
    <property type="molecule type" value="Genomic_DNA"/>
</dbReference>
<accession>A0A015TSB3</accession>
<dbReference type="GO" id="GO:0016787">
    <property type="term" value="F:hydrolase activity"/>
    <property type="evidence" value="ECO:0007669"/>
    <property type="project" value="UniProtKB-KW"/>
</dbReference>
<dbReference type="InterPro" id="IPR024607">
    <property type="entry name" value="Sulfatase_CS"/>
</dbReference>
<feature type="domain" description="Sulfatase N-terminal" evidence="4">
    <location>
        <begin position="26"/>
        <end position="400"/>
    </location>
</feature>
<dbReference type="RefSeq" id="WP_022347739.1">
    <property type="nucleotide sequence ID" value="NZ_JGCY01000356.1"/>
</dbReference>
<evidence type="ECO:0000256" key="1">
    <source>
        <dbReference type="ARBA" id="ARBA00008779"/>
    </source>
</evidence>
<dbReference type="InterPro" id="IPR017850">
    <property type="entry name" value="Alkaline_phosphatase_core_sf"/>
</dbReference>
<dbReference type="Proteomes" id="UP000020529">
    <property type="component" value="Unassembled WGS sequence"/>
</dbReference>
<comment type="similarity">
    <text evidence="1">Belongs to the sulfatase family.</text>
</comment>
<evidence type="ECO:0000256" key="2">
    <source>
        <dbReference type="ARBA" id="ARBA00022801"/>
    </source>
</evidence>
<dbReference type="Gene3D" id="3.40.720.10">
    <property type="entry name" value="Alkaline Phosphatase, subunit A"/>
    <property type="match status" value="1"/>
</dbReference>
<proteinExistence type="inferred from homology"/>
<dbReference type="SUPFAM" id="SSF53649">
    <property type="entry name" value="Alkaline phosphatase-like"/>
    <property type="match status" value="1"/>
</dbReference>
<protein>
    <submittedName>
        <fullName evidence="5">Type I phosphodiesterase / nucleotide pyrophosphatase family protein</fullName>
    </submittedName>
</protein>
<dbReference type="PANTHER" id="PTHR43751:SF3">
    <property type="entry name" value="SULFATASE N-TERMINAL DOMAIN-CONTAINING PROTEIN"/>
    <property type="match status" value="1"/>
</dbReference>
<organism evidence="5 6">
    <name type="scientific">Bacteroides fragilis str. 3988T(B)14</name>
    <dbReference type="NCBI Taxonomy" id="1339315"/>
    <lineage>
        <taxon>Bacteria</taxon>
        <taxon>Pseudomonadati</taxon>
        <taxon>Bacteroidota</taxon>
        <taxon>Bacteroidia</taxon>
        <taxon>Bacteroidales</taxon>
        <taxon>Bacteroidaceae</taxon>
        <taxon>Bacteroides</taxon>
    </lineage>
</organism>
<comment type="caution">
    <text evidence="5">The sequence shown here is derived from an EMBL/GenBank/DDBJ whole genome shotgun (WGS) entry which is preliminary data.</text>
</comment>
<dbReference type="InterPro" id="IPR052701">
    <property type="entry name" value="GAG_Ulvan_Degrading_Sulfatases"/>
</dbReference>
<reference evidence="5 6" key="1">
    <citation type="submission" date="2014-02" db="EMBL/GenBank/DDBJ databases">
        <authorList>
            <person name="Sears C."/>
            <person name="Carroll K."/>
            <person name="Sack B.R."/>
            <person name="Qadri F."/>
            <person name="Myers L.L."/>
            <person name="Chung G.-T."/>
            <person name="Escheverria P."/>
            <person name="Fraser C.M."/>
            <person name="Sadzewicz L."/>
            <person name="Shefchek K.A."/>
            <person name="Tallon L."/>
            <person name="Das S.P."/>
            <person name="Daugherty S."/>
            <person name="Mongodin E.F."/>
        </authorList>
    </citation>
    <scope>NUCLEOTIDE SEQUENCE [LARGE SCALE GENOMIC DNA]</scope>
    <source>
        <strain evidence="6">3988T(B)14</strain>
    </source>
</reference>
<evidence type="ECO:0000259" key="4">
    <source>
        <dbReference type="Pfam" id="PF00884"/>
    </source>
</evidence>
<evidence type="ECO:0000313" key="6">
    <source>
        <dbReference type="Proteomes" id="UP000020529"/>
    </source>
</evidence>
<dbReference type="PROSITE" id="PS00523">
    <property type="entry name" value="SULFATASE_1"/>
    <property type="match status" value="1"/>
</dbReference>
<dbReference type="CDD" id="cd16145">
    <property type="entry name" value="ARS_like"/>
    <property type="match status" value="1"/>
</dbReference>
<evidence type="ECO:0000256" key="3">
    <source>
        <dbReference type="PIRSR" id="PIRSR600917-52"/>
    </source>
</evidence>
<dbReference type="Pfam" id="PF00884">
    <property type="entry name" value="Sulfatase"/>
    <property type="match status" value="1"/>
</dbReference>
<comment type="PTM">
    <text evidence="3">The conversion to 3-oxoalanine (also known as C-formylglycine, FGly), of a serine or cysteine residue in prokaryotes and of a cysteine residue in eukaryotes, is critical for catalytic activity.</text>
</comment>
<dbReference type="InterPro" id="IPR000917">
    <property type="entry name" value="Sulfatase_N"/>
</dbReference>
<evidence type="ECO:0000313" key="5">
    <source>
        <dbReference type="EMBL" id="EXY73526.1"/>
    </source>
</evidence>
<dbReference type="AlphaFoldDB" id="A0A015TSB3"/>
<dbReference type="PANTHER" id="PTHR43751">
    <property type="entry name" value="SULFATASE"/>
    <property type="match status" value="1"/>
</dbReference>
<dbReference type="Gene3D" id="3.30.1120.10">
    <property type="match status" value="1"/>
</dbReference>
<name>A0A015TSB3_BACFG</name>
<gene>
    <name evidence="5" type="ORF">M124_2672</name>
</gene>
<keyword evidence="2" id="KW-0378">Hydrolase</keyword>
<dbReference type="PATRIC" id="fig|1339315.3.peg.3361"/>
<feature type="modified residue" description="3-oxoalanine (Ser)" evidence="3">
    <location>
        <position position="74"/>
    </location>
</feature>
<sequence>MKRIEIYIGLSVFALSAKSQVKESRPNVIYIIMDDLGYGDIGCYGSEKIETPNIDRLYKDGISFTQHYTGSPVSAPARCVLMTGMHSGHAQIRANDEMAYRGAIMNYDSMYVHPGLEGQYPLKAHTMTLGRMMQQAGYVTGCFGKWGLGAPGTEGTPNKQGFDSFYGYNCQRQAHSYYPAFLYKNEDRVYLANKVLDPHTTKLDAGADPRDEAAYAKFSQKEYANDLIFDELISFVGQNRKKPFFLMWTTPLPHVSLQAPEKWVKYYVGKFGDEAPYIGKAGYMPCRYPHATYAAMISYFDEQIGKLIEKLKKERLYDNTVIMFTSDNGPTFNGGSDSPWFDSGGPFRSEYGWGKCFVHEGGIRIPAIVTWPGKIKPSTQSDHICGFQDVMPTLADIANIACPETDGISFLPALLGETERQKEHEYLYWEYPDPTIGLKAIRMGKWKGIVNNIRKGNSTMELYDLESDLREEHDVAAEHPDIVRKLTRLMEKSHTEPENSKFRF</sequence>